<gene>
    <name evidence="9" type="ORF">KSF_013250</name>
</gene>
<dbReference type="Gene3D" id="1.10.630.10">
    <property type="entry name" value="Cytochrome P450"/>
    <property type="match status" value="1"/>
</dbReference>
<dbReference type="EMBL" id="BNJK01000001">
    <property type="protein sequence ID" value="GHO91277.1"/>
    <property type="molecule type" value="Genomic_DNA"/>
</dbReference>
<dbReference type="GO" id="GO:0016705">
    <property type="term" value="F:oxidoreductase activity, acting on paired donors, with incorporation or reduction of molecular oxygen"/>
    <property type="evidence" value="ECO:0007669"/>
    <property type="project" value="InterPro"/>
</dbReference>
<dbReference type="RefSeq" id="WP_220202180.1">
    <property type="nucleotide sequence ID" value="NZ_BNJK01000001.1"/>
</dbReference>
<dbReference type="CDD" id="cd20620">
    <property type="entry name" value="CYP132-like"/>
    <property type="match status" value="1"/>
</dbReference>
<dbReference type="AlphaFoldDB" id="A0A8J3N1F0"/>
<name>A0A8J3N1F0_9CHLR</name>
<dbReference type="InterPro" id="IPR017972">
    <property type="entry name" value="Cyt_P450_CS"/>
</dbReference>
<comment type="caution">
    <text evidence="9">The sequence shown here is derived from an EMBL/GenBank/DDBJ whole genome shotgun (WGS) entry which is preliminary data.</text>
</comment>
<keyword evidence="5 7" id="KW-0408">Iron</keyword>
<keyword evidence="3 7" id="KW-0479">Metal-binding</keyword>
<dbReference type="InterPro" id="IPR036396">
    <property type="entry name" value="Cyt_P450_sf"/>
</dbReference>
<accession>A0A8J3N1F0</accession>
<dbReference type="PANTHER" id="PTHR24291">
    <property type="entry name" value="CYTOCHROME P450 FAMILY 4"/>
    <property type="match status" value="1"/>
</dbReference>
<organism evidence="9 10">
    <name type="scientific">Reticulibacter mediterranei</name>
    <dbReference type="NCBI Taxonomy" id="2778369"/>
    <lineage>
        <taxon>Bacteria</taxon>
        <taxon>Bacillati</taxon>
        <taxon>Chloroflexota</taxon>
        <taxon>Ktedonobacteria</taxon>
        <taxon>Ktedonobacterales</taxon>
        <taxon>Reticulibacteraceae</taxon>
        <taxon>Reticulibacter</taxon>
    </lineage>
</organism>
<dbReference type="InterPro" id="IPR002401">
    <property type="entry name" value="Cyt_P450_E_grp-I"/>
</dbReference>
<sequence length="456" mass="51737">MVTPVATKPTKIIPHIAEPPLIGSMFTFQKDRLALFLRVAHECGDIGHLHFGPFPFVQLNAPELVQSFLVEHAYDFYKGETMHKAFEPIIGHGLFISEGNFHRQQRKLIAPSFQPRHIVSYADAMVHYGELIQVGWQDGETVDIGQEMTHVTMSIVGKVLFNADVFTETDELGNAMTVVLEQANYTLSHLFPVPPNWPVARNKRVRHALAVLDQQIQKMIVERRARADQGNDFLSILLHAREENGDTMSDQQVRDEALTLFGAGHETTATALTWAWYLLTTHPDAYHKLQQEVDAVLQGRTPTYADLAHLPYTLQVLKESMRLYPPAYAVSRVALHDLELGGYPIRKDESVIAVVYALHRRPDCFPDPEKFDPERFTPENEKRLPRYAYMPFGAGPRICIGNHFAMMEGHLLLATLAQRVSFELVSGQQIEPDPSKTITIRPKYGMKMVVRRRSVQ</sequence>
<dbReference type="Proteomes" id="UP000597444">
    <property type="component" value="Unassembled WGS sequence"/>
</dbReference>
<evidence type="ECO:0000313" key="10">
    <source>
        <dbReference type="Proteomes" id="UP000597444"/>
    </source>
</evidence>
<keyword evidence="10" id="KW-1185">Reference proteome</keyword>
<dbReference type="GO" id="GO:0020037">
    <property type="term" value="F:heme binding"/>
    <property type="evidence" value="ECO:0007669"/>
    <property type="project" value="InterPro"/>
</dbReference>
<dbReference type="Pfam" id="PF00067">
    <property type="entry name" value="p450"/>
    <property type="match status" value="1"/>
</dbReference>
<evidence type="ECO:0000313" key="9">
    <source>
        <dbReference type="EMBL" id="GHO91277.1"/>
    </source>
</evidence>
<dbReference type="PROSITE" id="PS00086">
    <property type="entry name" value="CYTOCHROME_P450"/>
    <property type="match status" value="1"/>
</dbReference>
<keyword evidence="2 7" id="KW-0349">Heme</keyword>
<evidence type="ECO:0000256" key="7">
    <source>
        <dbReference type="PIRSR" id="PIRSR602401-1"/>
    </source>
</evidence>
<evidence type="ECO:0000256" key="2">
    <source>
        <dbReference type="ARBA" id="ARBA00022617"/>
    </source>
</evidence>
<dbReference type="PRINTS" id="PR00385">
    <property type="entry name" value="P450"/>
</dbReference>
<comment type="cofactor">
    <cofactor evidence="7">
        <name>heme</name>
        <dbReference type="ChEBI" id="CHEBI:30413"/>
    </cofactor>
</comment>
<dbReference type="SUPFAM" id="SSF48264">
    <property type="entry name" value="Cytochrome P450"/>
    <property type="match status" value="1"/>
</dbReference>
<evidence type="ECO:0000256" key="6">
    <source>
        <dbReference type="ARBA" id="ARBA00023033"/>
    </source>
</evidence>
<proteinExistence type="inferred from homology"/>
<reference evidence="9" key="1">
    <citation type="submission" date="2020-10" db="EMBL/GenBank/DDBJ databases">
        <title>Taxonomic study of unclassified bacteria belonging to the class Ktedonobacteria.</title>
        <authorList>
            <person name="Yabe S."/>
            <person name="Wang C.M."/>
            <person name="Zheng Y."/>
            <person name="Sakai Y."/>
            <person name="Cavaletti L."/>
            <person name="Monciardini P."/>
            <person name="Donadio S."/>
        </authorList>
    </citation>
    <scope>NUCLEOTIDE SEQUENCE</scope>
    <source>
        <strain evidence="9">ID150040</strain>
    </source>
</reference>
<keyword evidence="6 8" id="KW-0503">Monooxygenase</keyword>
<evidence type="ECO:0000256" key="1">
    <source>
        <dbReference type="ARBA" id="ARBA00010617"/>
    </source>
</evidence>
<dbReference type="InterPro" id="IPR050196">
    <property type="entry name" value="Cytochrome_P450_Monoox"/>
</dbReference>
<evidence type="ECO:0000256" key="4">
    <source>
        <dbReference type="ARBA" id="ARBA00023002"/>
    </source>
</evidence>
<dbReference type="PANTHER" id="PTHR24291:SF50">
    <property type="entry name" value="BIFUNCTIONAL ALBAFLAVENONE MONOOXYGENASE_TERPENE SYNTHASE"/>
    <property type="match status" value="1"/>
</dbReference>
<evidence type="ECO:0000256" key="3">
    <source>
        <dbReference type="ARBA" id="ARBA00022723"/>
    </source>
</evidence>
<feature type="binding site" description="axial binding residue" evidence="7">
    <location>
        <position position="399"/>
    </location>
    <ligand>
        <name>heme</name>
        <dbReference type="ChEBI" id="CHEBI:30413"/>
    </ligand>
    <ligandPart>
        <name>Fe</name>
        <dbReference type="ChEBI" id="CHEBI:18248"/>
    </ligandPart>
</feature>
<evidence type="ECO:0000256" key="8">
    <source>
        <dbReference type="RuleBase" id="RU000461"/>
    </source>
</evidence>
<keyword evidence="4 8" id="KW-0560">Oxidoreductase</keyword>
<dbReference type="InterPro" id="IPR001128">
    <property type="entry name" value="Cyt_P450"/>
</dbReference>
<dbReference type="GO" id="GO:0004497">
    <property type="term" value="F:monooxygenase activity"/>
    <property type="evidence" value="ECO:0007669"/>
    <property type="project" value="UniProtKB-KW"/>
</dbReference>
<dbReference type="PRINTS" id="PR00463">
    <property type="entry name" value="EP450I"/>
</dbReference>
<dbReference type="GO" id="GO:0005506">
    <property type="term" value="F:iron ion binding"/>
    <property type="evidence" value="ECO:0007669"/>
    <property type="project" value="InterPro"/>
</dbReference>
<evidence type="ECO:0000256" key="5">
    <source>
        <dbReference type="ARBA" id="ARBA00023004"/>
    </source>
</evidence>
<protein>
    <submittedName>
        <fullName evidence="9">Cytochrome P450</fullName>
    </submittedName>
</protein>
<comment type="similarity">
    <text evidence="1 8">Belongs to the cytochrome P450 family.</text>
</comment>